<comment type="caution">
    <text evidence="10">The sequence shown here is derived from an EMBL/GenBank/DDBJ whole genome shotgun (WGS) entry which is preliminary data.</text>
</comment>
<comment type="similarity">
    <text evidence="2 9">Belongs to the mitochondrial carrier (TC 2.A.29) family.</text>
</comment>
<protein>
    <recommendedName>
        <fullName evidence="12">Mitochondrial carrier protein</fullName>
    </recommendedName>
</protein>
<keyword evidence="11" id="KW-1185">Reference proteome</keyword>
<feature type="repeat" description="Solcar" evidence="8">
    <location>
        <begin position="210"/>
        <end position="301"/>
    </location>
</feature>
<keyword evidence="6" id="KW-0496">Mitochondrion</keyword>
<evidence type="ECO:0000256" key="3">
    <source>
        <dbReference type="ARBA" id="ARBA00022448"/>
    </source>
</evidence>
<dbReference type="GO" id="GO:0031966">
    <property type="term" value="C:mitochondrial membrane"/>
    <property type="evidence" value="ECO:0007669"/>
    <property type="project" value="UniProtKB-SubCell"/>
</dbReference>
<keyword evidence="3 9" id="KW-0813">Transport</keyword>
<feature type="repeat" description="Solcar" evidence="8">
    <location>
        <begin position="11"/>
        <end position="104"/>
    </location>
</feature>
<evidence type="ECO:0000256" key="7">
    <source>
        <dbReference type="ARBA" id="ARBA00023136"/>
    </source>
</evidence>
<evidence type="ECO:0008006" key="12">
    <source>
        <dbReference type="Google" id="ProtNLM"/>
    </source>
</evidence>
<dbReference type="PROSITE" id="PS50920">
    <property type="entry name" value="SOLCAR"/>
    <property type="match status" value="3"/>
</dbReference>
<gene>
    <name evidence="10" type="ORF">KC19_3G104800</name>
</gene>
<dbReference type="Gene3D" id="1.50.40.10">
    <property type="entry name" value="Mitochondrial carrier domain"/>
    <property type="match status" value="2"/>
</dbReference>
<proteinExistence type="inferred from homology"/>
<sequence>MARGEGLNREHLVVKEMLAGSIAGGLADGLMYPMMTVKSRIQVQGSGSSGSTGTLYMYGGPLHAIRDIATKEGWRTFYKGSATILVGVSSTALYMTTYQTIKRHLPGGEDSPVVQFGGGMFATSVSSIVAVPVEVIRQRQMVQSACAGSYMGSIHTAKSIFQQEGLRAFYRGYLLNQMLCVPFNAVFMPLWEASKRACAQLSGAESVEKLEIQYELGSAFFPSALAAALTNPMDVIKTRLQVQGKSNVYSRTQYSGAWDAAKEIYKFEGIAGFSSGLTSRMMWVAPSVMICFTTFDQIMKWVTPDS</sequence>
<keyword evidence="5" id="KW-1133">Transmembrane helix</keyword>
<name>A0A8T0IJQ3_CERPU</name>
<keyword evidence="7 8" id="KW-0472">Membrane</keyword>
<keyword evidence="4 8" id="KW-0812">Transmembrane</keyword>
<evidence type="ECO:0000256" key="1">
    <source>
        <dbReference type="ARBA" id="ARBA00004225"/>
    </source>
</evidence>
<evidence type="ECO:0000256" key="4">
    <source>
        <dbReference type="ARBA" id="ARBA00022692"/>
    </source>
</evidence>
<evidence type="ECO:0000313" key="11">
    <source>
        <dbReference type="Proteomes" id="UP000822688"/>
    </source>
</evidence>
<dbReference type="PANTHER" id="PTHR45758:SF3">
    <property type="entry name" value="MITOCHONDRIAL SUBSTRATE CARRIER FAMILY PROTEIN E"/>
    <property type="match status" value="1"/>
</dbReference>
<dbReference type="Proteomes" id="UP000822688">
    <property type="component" value="Chromosome 3"/>
</dbReference>
<evidence type="ECO:0000256" key="9">
    <source>
        <dbReference type="RuleBase" id="RU000488"/>
    </source>
</evidence>
<dbReference type="PANTHER" id="PTHR45758">
    <property type="entry name" value="MITOFERRIN-1-RELATED"/>
    <property type="match status" value="1"/>
</dbReference>
<evidence type="ECO:0000256" key="2">
    <source>
        <dbReference type="ARBA" id="ARBA00006375"/>
    </source>
</evidence>
<dbReference type="InterPro" id="IPR018108">
    <property type="entry name" value="MCP_transmembrane"/>
</dbReference>
<evidence type="ECO:0000256" key="8">
    <source>
        <dbReference type="PROSITE-ProRule" id="PRU00282"/>
    </source>
</evidence>
<evidence type="ECO:0000313" key="10">
    <source>
        <dbReference type="EMBL" id="KAG0583047.1"/>
    </source>
</evidence>
<dbReference type="InterPro" id="IPR023395">
    <property type="entry name" value="MCP_dom_sf"/>
</dbReference>
<dbReference type="AlphaFoldDB" id="A0A8T0IJQ3"/>
<comment type="subcellular location">
    <subcellularLocation>
        <location evidence="1">Mitochondrion membrane</location>
        <topology evidence="1">Multi-pass membrane protein</topology>
    </subcellularLocation>
</comment>
<organism evidence="10 11">
    <name type="scientific">Ceratodon purpureus</name>
    <name type="common">Fire moss</name>
    <name type="synonym">Dicranum purpureum</name>
    <dbReference type="NCBI Taxonomy" id="3225"/>
    <lineage>
        <taxon>Eukaryota</taxon>
        <taxon>Viridiplantae</taxon>
        <taxon>Streptophyta</taxon>
        <taxon>Embryophyta</taxon>
        <taxon>Bryophyta</taxon>
        <taxon>Bryophytina</taxon>
        <taxon>Bryopsida</taxon>
        <taxon>Dicranidae</taxon>
        <taxon>Pseudoditrichales</taxon>
        <taxon>Ditrichaceae</taxon>
        <taxon>Ceratodon</taxon>
    </lineage>
</organism>
<evidence type="ECO:0000256" key="6">
    <source>
        <dbReference type="ARBA" id="ARBA00023128"/>
    </source>
</evidence>
<accession>A0A8T0IJQ3</accession>
<dbReference type="Pfam" id="PF00153">
    <property type="entry name" value="Mito_carr"/>
    <property type="match status" value="3"/>
</dbReference>
<feature type="repeat" description="Solcar" evidence="8">
    <location>
        <begin position="110"/>
        <end position="197"/>
    </location>
</feature>
<evidence type="ECO:0000256" key="5">
    <source>
        <dbReference type="ARBA" id="ARBA00022989"/>
    </source>
</evidence>
<reference evidence="10" key="1">
    <citation type="submission" date="2020-06" db="EMBL/GenBank/DDBJ databases">
        <title>WGS assembly of Ceratodon purpureus strain R40.</title>
        <authorList>
            <person name="Carey S.B."/>
            <person name="Jenkins J."/>
            <person name="Shu S."/>
            <person name="Lovell J.T."/>
            <person name="Sreedasyam A."/>
            <person name="Maumus F."/>
            <person name="Tiley G.P."/>
            <person name="Fernandez-Pozo N."/>
            <person name="Barry K."/>
            <person name="Chen C."/>
            <person name="Wang M."/>
            <person name="Lipzen A."/>
            <person name="Daum C."/>
            <person name="Saski C.A."/>
            <person name="Payton A.C."/>
            <person name="Mcbreen J.C."/>
            <person name="Conrad R.E."/>
            <person name="Kollar L.M."/>
            <person name="Olsson S."/>
            <person name="Huttunen S."/>
            <person name="Landis J.B."/>
            <person name="Wickett N.J."/>
            <person name="Johnson M.G."/>
            <person name="Rensing S.A."/>
            <person name="Grimwood J."/>
            <person name="Schmutz J."/>
            <person name="Mcdaniel S.F."/>
        </authorList>
    </citation>
    <scope>NUCLEOTIDE SEQUENCE</scope>
    <source>
        <strain evidence="10">R40</strain>
    </source>
</reference>
<dbReference type="GO" id="GO:0005381">
    <property type="term" value="F:iron ion transmembrane transporter activity"/>
    <property type="evidence" value="ECO:0007669"/>
    <property type="project" value="UniProtKB-ARBA"/>
</dbReference>
<dbReference type="EMBL" id="CM026423">
    <property type="protein sequence ID" value="KAG0583047.1"/>
    <property type="molecule type" value="Genomic_DNA"/>
</dbReference>
<dbReference type="SUPFAM" id="SSF103506">
    <property type="entry name" value="Mitochondrial carrier"/>
    <property type="match status" value="1"/>
</dbReference>